<evidence type="ECO:0000313" key="2">
    <source>
        <dbReference type="Proteomes" id="UP001311232"/>
    </source>
</evidence>
<sequence length="55" mass="6161">CDRQVLRRSCCSSATNQPGLKGVEIQKEASAHCLTSVEMFLPEFLWGIMSPAMFR</sequence>
<organism evidence="1 2">
    <name type="scientific">Crenichthys baileyi</name>
    <name type="common">White River springfish</name>
    <dbReference type="NCBI Taxonomy" id="28760"/>
    <lineage>
        <taxon>Eukaryota</taxon>
        <taxon>Metazoa</taxon>
        <taxon>Chordata</taxon>
        <taxon>Craniata</taxon>
        <taxon>Vertebrata</taxon>
        <taxon>Euteleostomi</taxon>
        <taxon>Actinopterygii</taxon>
        <taxon>Neopterygii</taxon>
        <taxon>Teleostei</taxon>
        <taxon>Neoteleostei</taxon>
        <taxon>Acanthomorphata</taxon>
        <taxon>Ovalentaria</taxon>
        <taxon>Atherinomorphae</taxon>
        <taxon>Cyprinodontiformes</taxon>
        <taxon>Goodeidae</taxon>
        <taxon>Crenichthys</taxon>
    </lineage>
</organism>
<feature type="non-terminal residue" evidence="1">
    <location>
        <position position="1"/>
    </location>
</feature>
<name>A0AAV9RV89_9TELE</name>
<protein>
    <submittedName>
        <fullName evidence="1">Uncharacterized protein</fullName>
    </submittedName>
</protein>
<comment type="caution">
    <text evidence="1">The sequence shown here is derived from an EMBL/GenBank/DDBJ whole genome shotgun (WGS) entry which is preliminary data.</text>
</comment>
<evidence type="ECO:0000313" key="1">
    <source>
        <dbReference type="EMBL" id="KAK5612729.1"/>
    </source>
</evidence>
<dbReference type="Proteomes" id="UP001311232">
    <property type="component" value="Unassembled WGS sequence"/>
</dbReference>
<proteinExistence type="predicted"/>
<accession>A0AAV9RV89</accession>
<keyword evidence="2" id="KW-1185">Reference proteome</keyword>
<dbReference type="AlphaFoldDB" id="A0AAV9RV89"/>
<reference evidence="1 2" key="1">
    <citation type="submission" date="2021-06" db="EMBL/GenBank/DDBJ databases">
        <authorList>
            <person name="Palmer J.M."/>
        </authorList>
    </citation>
    <scope>NUCLEOTIDE SEQUENCE [LARGE SCALE GENOMIC DNA]</scope>
    <source>
        <strain evidence="1 2">MEX-2019</strain>
        <tissue evidence="1">Muscle</tissue>
    </source>
</reference>
<dbReference type="EMBL" id="JAHHUM010001320">
    <property type="protein sequence ID" value="KAK5612729.1"/>
    <property type="molecule type" value="Genomic_DNA"/>
</dbReference>
<gene>
    <name evidence="1" type="ORF">CRENBAI_008010</name>
</gene>